<evidence type="ECO:0000313" key="3">
    <source>
        <dbReference type="EMBL" id="BBO32149.1"/>
    </source>
</evidence>
<accession>A0A5K7XGQ9</accession>
<keyword evidence="2" id="KW-1277">Toxin-antitoxin system</keyword>
<gene>
    <name evidence="3" type="ORF">PLANPX_1761</name>
</gene>
<evidence type="ECO:0000256" key="2">
    <source>
        <dbReference type="ARBA" id="ARBA00022649"/>
    </source>
</evidence>
<evidence type="ECO:0000256" key="1">
    <source>
        <dbReference type="ARBA" id="ARBA00006226"/>
    </source>
</evidence>
<dbReference type="AlphaFoldDB" id="A0A5K7XGQ9"/>
<dbReference type="Pfam" id="PF05016">
    <property type="entry name" value="ParE_toxin"/>
    <property type="match status" value="1"/>
</dbReference>
<sequence length="96" mass="11013">MSLRHRLSSLAEQDVAQIVEYLAKANLDAALAFIDQLSERFRLLEAYPESGERYSDPQRGLRRTSLDNYVVIYQTLDDAILIVRVVHGARDLHELL</sequence>
<comment type="similarity">
    <text evidence="1">Belongs to the RelE toxin family.</text>
</comment>
<dbReference type="InterPro" id="IPR035093">
    <property type="entry name" value="RelE/ParE_toxin_dom_sf"/>
</dbReference>
<dbReference type="Proteomes" id="UP000326837">
    <property type="component" value="Chromosome"/>
</dbReference>
<evidence type="ECO:0000313" key="4">
    <source>
        <dbReference type="Proteomes" id="UP000326837"/>
    </source>
</evidence>
<organism evidence="3 4">
    <name type="scientific">Lacipirellula parvula</name>
    <dbReference type="NCBI Taxonomy" id="2650471"/>
    <lineage>
        <taxon>Bacteria</taxon>
        <taxon>Pseudomonadati</taxon>
        <taxon>Planctomycetota</taxon>
        <taxon>Planctomycetia</taxon>
        <taxon>Pirellulales</taxon>
        <taxon>Lacipirellulaceae</taxon>
        <taxon>Lacipirellula</taxon>
    </lineage>
</organism>
<dbReference type="RefSeq" id="WP_152098166.1">
    <property type="nucleotide sequence ID" value="NZ_AP021861.1"/>
</dbReference>
<dbReference type="Gene3D" id="3.30.2310.20">
    <property type="entry name" value="RelE-like"/>
    <property type="match status" value="1"/>
</dbReference>
<proteinExistence type="inferred from homology"/>
<evidence type="ECO:0008006" key="5">
    <source>
        <dbReference type="Google" id="ProtNLM"/>
    </source>
</evidence>
<dbReference type="KEGG" id="lpav:PLANPX_1761"/>
<dbReference type="InterPro" id="IPR051803">
    <property type="entry name" value="TA_system_RelE-like_toxin"/>
</dbReference>
<name>A0A5K7XGQ9_9BACT</name>
<dbReference type="PANTHER" id="PTHR33755">
    <property type="entry name" value="TOXIN PARE1-RELATED"/>
    <property type="match status" value="1"/>
</dbReference>
<keyword evidence="4" id="KW-1185">Reference proteome</keyword>
<dbReference type="PANTHER" id="PTHR33755:SF6">
    <property type="entry name" value="PLASMID STABILIZATION SYSTEM PROTEIN"/>
    <property type="match status" value="1"/>
</dbReference>
<dbReference type="EMBL" id="AP021861">
    <property type="protein sequence ID" value="BBO32149.1"/>
    <property type="molecule type" value="Genomic_DNA"/>
</dbReference>
<dbReference type="InterPro" id="IPR007712">
    <property type="entry name" value="RelE/ParE_toxin"/>
</dbReference>
<reference evidence="4" key="1">
    <citation type="submission" date="2019-10" db="EMBL/GenBank/DDBJ databases">
        <title>Lacipirellula parvula gen. nov., sp. nov., representing a lineage of planctomycetes widespread in freshwater anoxic habitats, and description of the family Lacipirellulaceae.</title>
        <authorList>
            <person name="Dedysh S.N."/>
            <person name="Kulichevskaya I.S."/>
            <person name="Beletsky A.V."/>
            <person name="Rakitin A.L."/>
            <person name="Mardanov A.V."/>
            <person name="Ivanova A.A."/>
            <person name="Saltykova V.X."/>
            <person name="Rijpstra W.I.C."/>
            <person name="Sinninghe Damste J.S."/>
            <person name="Ravin N.V."/>
        </authorList>
    </citation>
    <scope>NUCLEOTIDE SEQUENCE [LARGE SCALE GENOMIC DNA]</scope>
    <source>
        <strain evidence="4">PX69</strain>
    </source>
</reference>
<protein>
    <recommendedName>
        <fullName evidence="5">Death on curing protein</fullName>
    </recommendedName>
</protein>